<dbReference type="Proteomes" id="UP000034797">
    <property type="component" value="Unassembled WGS sequence"/>
</dbReference>
<feature type="chain" id="PRO_5002538133" description="Band 7 domain-containing protein" evidence="2">
    <location>
        <begin position="21"/>
        <end position="309"/>
    </location>
</feature>
<dbReference type="GO" id="GO:0005886">
    <property type="term" value="C:plasma membrane"/>
    <property type="evidence" value="ECO:0007669"/>
    <property type="project" value="InterPro"/>
</dbReference>
<feature type="signal peptide" evidence="2">
    <location>
        <begin position="1"/>
        <end position="20"/>
    </location>
</feature>
<dbReference type="PANTHER" id="PTHR10264">
    <property type="entry name" value="BAND 7 PROTEIN-RELATED"/>
    <property type="match status" value="1"/>
</dbReference>
<gene>
    <name evidence="4" type="ORF">UW84_C0039G0007</name>
</gene>
<dbReference type="InterPro" id="IPR036013">
    <property type="entry name" value="Band_7/SPFH_dom_sf"/>
</dbReference>
<evidence type="ECO:0000256" key="2">
    <source>
        <dbReference type="SAM" id="SignalP"/>
    </source>
</evidence>
<dbReference type="InterPro" id="IPR043202">
    <property type="entry name" value="Band-7_stomatin-like"/>
</dbReference>
<dbReference type="PANTHER" id="PTHR10264:SF19">
    <property type="entry name" value="AT06885P-RELATED"/>
    <property type="match status" value="1"/>
</dbReference>
<evidence type="ECO:0000313" key="4">
    <source>
        <dbReference type="EMBL" id="KKT85238.1"/>
    </source>
</evidence>
<proteinExistence type="inferred from homology"/>
<protein>
    <recommendedName>
        <fullName evidence="3">Band 7 domain-containing protein</fullName>
    </recommendedName>
</protein>
<dbReference type="SMART" id="SM00244">
    <property type="entry name" value="PHB"/>
    <property type="match status" value="1"/>
</dbReference>
<organism evidence="4 5">
    <name type="scientific">Candidatus Collierbacteria bacterium GW2011_GWA2_44_99</name>
    <dbReference type="NCBI Taxonomy" id="1618380"/>
    <lineage>
        <taxon>Bacteria</taxon>
        <taxon>Candidatus Collieribacteriota</taxon>
    </lineage>
</organism>
<dbReference type="EMBL" id="LCJW01000039">
    <property type="protein sequence ID" value="KKT85238.1"/>
    <property type="molecule type" value="Genomic_DNA"/>
</dbReference>
<evidence type="ECO:0000256" key="1">
    <source>
        <dbReference type="ARBA" id="ARBA00008164"/>
    </source>
</evidence>
<keyword evidence="2" id="KW-0732">Signal</keyword>
<evidence type="ECO:0000259" key="3">
    <source>
        <dbReference type="SMART" id="SM00244"/>
    </source>
</evidence>
<name>A0A0G1KNZ1_9BACT</name>
<reference evidence="4 5" key="1">
    <citation type="journal article" date="2015" name="Nature">
        <title>rRNA introns, odd ribosomes, and small enigmatic genomes across a large radiation of phyla.</title>
        <authorList>
            <person name="Brown C.T."/>
            <person name="Hug L.A."/>
            <person name="Thomas B.C."/>
            <person name="Sharon I."/>
            <person name="Castelle C.J."/>
            <person name="Singh A."/>
            <person name="Wilkins M.J."/>
            <person name="Williams K.H."/>
            <person name="Banfield J.F."/>
        </authorList>
    </citation>
    <scope>NUCLEOTIDE SEQUENCE [LARGE SCALE GENOMIC DNA]</scope>
</reference>
<comment type="similarity">
    <text evidence="1">Belongs to the band 7/mec-2 family.</text>
</comment>
<dbReference type="Pfam" id="PF01145">
    <property type="entry name" value="Band_7"/>
    <property type="match status" value="1"/>
</dbReference>
<dbReference type="Gene3D" id="3.30.479.30">
    <property type="entry name" value="Band 7 domain"/>
    <property type="match status" value="1"/>
</dbReference>
<dbReference type="SUPFAM" id="SSF117892">
    <property type="entry name" value="Band 7/SPFH domain"/>
    <property type="match status" value="1"/>
</dbReference>
<dbReference type="PROSITE" id="PS51257">
    <property type="entry name" value="PROKAR_LIPOPROTEIN"/>
    <property type="match status" value="1"/>
</dbReference>
<feature type="domain" description="Band 7" evidence="3">
    <location>
        <begin position="16"/>
        <end position="186"/>
    </location>
</feature>
<evidence type="ECO:0000313" key="5">
    <source>
        <dbReference type="Proteomes" id="UP000034797"/>
    </source>
</evidence>
<accession>A0A0G1KNZ1</accession>
<dbReference type="AlphaFoldDB" id="A0A0G1KNZ1"/>
<sequence>MRKVALFMFALSFALTGCFINDDVQTDQSGVIVDGGKITECVGPGVYTRWGFFEDLVEVSNGTVTFEVSDPQVATKDSQLVSVIVTIQARRNADCDSLKNLLTNWPALIDDTNLINTITATTNEAIKVGTRQFDLTQLLNDRVGLSSAVETALENDSNKYSTTIINVTIKDVGLDPAYAEVLQKKALLTVQIEAALREQDLIKQQAANDKLAQEQRTLVSLAQLDAEKAVTAVQVEIATRAGNVVEAANNVYLINPAAFELEKLRLLKEVLGDKAVIYFVNENTDLTLLLSNIASGQVVPVAPNGATQP</sequence>
<comment type="caution">
    <text evidence="4">The sequence shown here is derived from an EMBL/GenBank/DDBJ whole genome shotgun (WGS) entry which is preliminary data.</text>
</comment>
<dbReference type="InterPro" id="IPR001107">
    <property type="entry name" value="Band_7"/>
</dbReference>